<name>A0A0N4YLX7_NIPBR</name>
<dbReference type="Pfam" id="PF00098">
    <property type="entry name" value="zf-CCHC"/>
    <property type="match status" value="1"/>
</dbReference>
<feature type="compositionally biased region" description="Polar residues" evidence="3">
    <location>
        <begin position="498"/>
        <end position="523"/>
    </location>
</feature>
<dbReference type="GO" id="GO:0004190">
    <property type="term" value="F:aspartic-type endopeptidase activity"/>
    <property type="evidence" value="ECO:0007669"/>
    <property type="project" value="InterPro"/>
</dbReference>
<dbReference type="PROSITE" id="PS50158">
    <property type="entry name" value="ZF_CCHC"/>
    <property type="match status" value="1"/>
</dbReference>
<organism evidence="7">
    <name type="scientific">Nippostrongylus brasiliensis</name>
    <name type="common">Rat hookworm</name>
    <dbReference type="NCBI Taxonomy" id="27835"/>
    <lineage>
        <taxon>Eukaryota</taxon>
        <taxon>Metazoa</taxon>
        <taxon>Ecdysozoa</taxon>
        <taxon>Nematoda</taxon>
        <taxon>Chromadorea</taxon>
        <taxon>Rhabditida</taxon>
        <taxon>Rhabditina</taxon>
        <taxon>Rhabditomorpha</taxon>
        <taxon>Strongyloidea</taxon>
        <taxon>Heligmosomidae</taxon>
        <taxon>Nippostrongylus</taxon>
    </lineage>
</organism>
<feature type="domain" description="CCHC-type" evidence="4">
    <location>
        <begin position="526"/>
        <end position="540"/>
    </location>
</feature>
<dbReference type="WBParaSite" id="NBR_0001813901-mRNA-1">
    <property type="protein sequence ID" value="NBR_0001813901-mRNA-1"/>
    <property type="gene ID" value="NBR_0001813901"/>
</dbReference>
<evidence type="ECO:0000313" key="6">
    <source>
        <dbReference type="Proteomes" id="UP000271162"/>
    </source>
</evidence>
<feature type="coiled-coil region" evidence="2">
    <location>
        <begin position="163"/>
        <end position="190"/>
    </location>
</feature>
<proteinExistence type="predicted"/>
<dbReference type="EMBL" id="UYSL01023201">
    <property type="protein sequence ID" value="VDL81861.1"/>
    <property type="molecule type" value="Genomic_DNA"/>
</dbReference>
<dbReference type="Gene3D" id="2.40.70.10">
    <property type="entry name" value="Acid Proteases"/>
    <property type="match status" value="1"/>
</dbReference>
<dbReference type="InterPro" id="IPR036875">
    <property type="entry name" value="Znf_CCHC_sf"/>
</dbReference>
<keyword evidence="1" id="KW-0479">Metal-binding</keyword>
<dbReference type="GO" id="GO:0005737">
    <property type="term" value="C:cytoplasm"/>
    <property type="evidence" value="ECO:0007669"/>
    <property type="project" value="UniProtKB-ARBA"/>
</dbReference>
<dbReference type="PROSITE" id="PS00141">
    <property type="entry name" value="ASP_PROTEASE"/>
    <property type="match status" value="1"/>
</dbReference>
<dbReference type="GO" id="GO:0008270">
    <property type="term" value="F:zinc ion binding"/>
    <property type="evidence" value="ECO:0007669"/>
    <property type="project" value="UniProtKB-KW"/>
</dbReference>
<protein>
    <submittedName>
        <fullName evidence="7">CCHC-type domain-containing protein</fullName>
    </submittedName>
</protein>
<dbReference type="InterPro" id="IPR001878">
    <property type="entry name" value="Znf_CCHC"/>
</dbReference>
<evidence type="ECO:0000313" key="5">
    <source>
        <dbReference type="EMBL" id="VDL81861.1"/>
    </source>
</evidence>
<accession>A0A0N4YLX7</accession>
<dbReference type="CDD" id="cd00303">
    <property type="entry name" value="retropepsin_like"/>
    <property type="match status" value="1"/>
</dbReference>
<evidence type="ECO:0000256" key="3">
    <source>
        <dbReference type="SAM" id="MobiDB-lite"/>
    </source>
</evidence>
<dbReference type="SMART" id="SM00343">
    <property type="entry name" value="ZnF_C2HC"/>
    <property type="match status" value="1"/>
</dbReference>
<dbReference type="SUPFAM" id="SSF57756">
    <property type="entry name" value="Retrovirus zinc finger-like domains"/>
    <property type="match status" value="1"/>
</dbReference>
<reference evidence="5 6" key="2">
    <citation type="submission" date="2018-11" db="EMBL/GenBank/DDBJ databases">
        <authorList>
            <consortium name="Pathogen Informatics"/>
        </authorList>
    </citation>
    <scope>NUCLEOTIDE SEQUENCE [LARGE SCALE GENOMIC DNA]</scope>
</reference>
<keyword evidence="2" id="KW-0175">Coiled coil</keyword>
<gene>
    <name evidence="5" type="ORF">NBR_LOCUS18140</name>
</gene>
<dbReference type="SUPFAM" id="SSF50630">
    <property type="entry name" value="Acid proteases"/>
    <property type="match status" value="1"/>
</dbReference>
<dbReference type="InterPro" id="IPR021109">
    <property type="entry name" value="Peptidase_aspartic_dom_sf"/>
</dbReference>
<dbReference type="STRING" id="27835.A0A0N4YLX7"/>
<dbReference type="GO" id="GO:0003676">
    <property type="term" value="F:nucleic acid binding"/>
    <property type="evidence" value="ECO:0007669"/>
    <property type="project" value="InterPro"/>
</dbReference>
<dbReference type="AlphaFoldDB" id="A0A0N4YLX7"/>
<evidence type="ECO:0000259" key="4">
    <source>
        <dbReference type="PROSITE" id="PS50158"/>
    </source>
</evidence>
<keyword evidence="6" id="KW-1185">Reference proteome</keyword>
<dbReference type="OMA" id="CENTRTG"/>
<evidence type="ECO:0000313" key="7">
    <source>
        <dbReference type="WBParaSite" id="NBR_0001813901-mRNA-1"/>
    </source>
</evidence>
<dbReference type="Gene3D" id="4.10.60.10">
    <property type="entry name" value="Zinc finger, CCHC-type"/>
    <property type="match status" value="1"/>
</dbReference>
<feature type="compositionally biased region" description="Polar residues" evidence="3">
    <location>
        <begin position="465"/>
        <end position="479"/>
    </location>
</feature>
<evidence type="ECO:0000256" key="2">
    <source>
        <dbReference type="SAM" id="Coils"/>
    </source>
</evidence>
<evidence type="ECO:0000256" key="1">
    <source>
        <dbReference type="PROSITE-ProRule" id="PRU00047"/>
    </source>
</evidence>
<keyword evidence="1" id="KW-0862">Zinc</keyword>
<dbReference type="InterPro" id="IPR001969">
    <property type="entry name" value="Aspartic_peptidase_AS"/>
</dbReference>
<keyword evidence="1" id="KW-0863">Zinc-finger</keyword>
<feature type="region of interest" description="Disordered" evidence="3">
    <location>
        <begin position="463"/>
        <end position="526"/>
    </location>
</feature>
<dbReference type="GO" id="GO:0006508">
    <property type="term" value="P:proteolysis"/>
    <property type="evidence" value="ECO:0007669"/>
    <property type="project" value="InterPro"/>
</dbReference>
<dbReference type="GO" id="GO:0019899">
    <property type="term" value="F:enzyme binding"/>
    <property type="evidence" value="ECO:0007669"/>
    <property type="project" value="UniProtKB-ARBA"/>
</dbReference>
<sequence length="795" mass="87332">MPGSTMSDELLRSPEYERMDDENVSERFVKEFEKLASKILGQVSTIGVTCDAELSKSFRTDDPRREAVTSSVREQTAVVKEIVRTTLTEMSELGKRHCNAGLARILSEVGIGTCQQLREYLAGVKEAKDTAAGACRLLNCSESEVSGKIEELVTAVGAERQRVSEYEMKLQHSQLQIEQLRHEVEDLGKERPEDVGREAPRPGKLLGVPVDGIEHDVQYTIPQLQRPQSTLTHSIPKYCENTRTGGFVAVQERPPSSATGEAFTMSDYMRTMALPDVQPFGGRPHECFKRFVKSFEIKYPKAQWTDSSRIQLFESFLRSGALTVFETLPARVREGTFDDVVREMKKRMSVDGNSQKVKALADLRNLTMRKGQSVSDFCLVLEGLANRAYPDVPLEVTSLQKAEILCRQLASWSGSYCLTEALELSAAHEAYDKVKETALRLERSLRAAEECAGTRRLKAELNPLLGQSVNNKSRASWGSNRDDRNEMSNNRRARANGKPNNGGLSQSEEVQPRNANAKSSNDSRPCYNCGRSGHFARECPLPNARSRQSANGQSGRQPEAYASLVEKWLGATVAGIQVSESSLFGERAVEEINIFGLEATALLDTGSQTTIIPLLLLKRAIESDVDLDKFVTRISHPKVKVRDASGNVMSFLDVVQVPITFRGQTEEIPAYVGRGLDEVVILGTNALDRFGMCLQRVETPTPHKESAGVESTAGIEAKAVVKHRVFLPAGGVGTLKLTCAAAVSKDGVVLQSANAIIGDGVCNPIDGEVHIPVLNTTDEAIVFKAGEVVGEWRND</sequence>
<dbReference type="Proteomes" id="UP000271162">
    <property type="component" value="Unassembled WGS sequence"/>
</dbReference>
<reference evidence="7" key="1">
    <citation type="submission" date="2017-02" db="UniProtKB">
        <authorList>
            <consortium name="WormBaseParasite"/>
        </authorList>
    </citation>
    <scope>IDENTIFICATION</scope>
</reference>